<sequence>MKLESLAEQGAQSLRTPGLYIEWRSQGLAGRHGLSGGVPVFIGFVAAGAFPADAPHALWFDRWERFERVFNADVGASAFLMHAVHGFFENSGERCLVVPVQAARGDDAARLLAAPLDHGGFLEDVEEIDLVCVPDAMSPLLGDPPDSRDAILAVQTSAMEHCARMGNRFAVLDAMPSGEETGDIAVDERKRASLAAVIKQWQTLPAQHGALYFPWIDMKPIVTLPAQGAWQPTVRVPPCGHIAGVYARCDRREGVFRPPANEVLEGALDLEFDLADTDQAALNQAGINCLRERPGWGLRVWGARTLSDRPELRYVNVTRLLLAIRRELEYHLRDLMFEPNSPTLWKAVAERLEGYFSDLFRAGALKGGDQAEAYFVKCDAETNPPEERLAGRVSAMAGLAAAAPAEFVIVRITQSADGVSVAGPELQV</sequence>
<evidence type="ECO:0000313" key="5">
    <source>
        <dbReference type="Proteomes" id="UP000187012"/>
    </source>
</evidence>
<dbReference type="EMBL" id="CYGX02000042">
    <property type="protein sequence ID" value="SIT43334.1"/>
    <property type="molecule type" value="Genomic_DNA"/>
</dbReference>
<gene>
    <name evidence="4" type="ORF">BN2475_420059</name>
</gene>
<dbReference type="Proteomes" id="UP000187012">
    <property type="component" value="Unassembled WGS sequence"/>
</dbReference>
<keyword evidence="5" id="KW-1185">Reference proteome</keyword>
<dbReference type="PANTHER" id="PTHR35861">
    <property type="match status" value="1"/>
</dbReference>
<name>A0A1N7S7J2_9BURK</name>
<dbReference type="AlphaFoldDB" id="A0A1N7S7J2"/>
<dbReference type="PANTHER" id="PTHR35861:SF1">
    <property type="entry name" value="PHAGE TAIL SHEATH PROTEIN"/>
    <property type="match status" value="1"/>
</dbReference>
<evidence type="ECO:0000256" key="1">
    <source>
        <dbReference type="ARBA" id="ARBA00008005"/>
    </source>
</evidence>
<comment type="similarity">
    <text evidence="1">Belongs to the myoviridae tail sheath protein family.</text>
</comment>
<dbReference type="RefSeq" id="WP_094781074.1">
    <property type="nucleotide sequence ID" value="NZ_CYGX02000042.1"/>
</dbReference>
<reference evidence="4 5" key="1">
    <citation type="submission" date="2016-12" db="EMBL/GenBank/DDBJ databases">
        <authorList>
            <person name="Song W.-J."/>
            <person name="Kurnit D.M."/>
        </authorList>
    </citation>
    <scope>NUCLEOTIDE SEQUENCE [LARGE SCALE GENOMIC DNA]</scope>
    <source>
        <strain evidence="4 5">STM7296</strain>
    </source>
</reference>
<evidence type="ECO:0000259" key="2">
    <source>
        <dbReference type="Pfam" id="PF04984"/>
    </source>
</evidence>
<organism evidence="4 5">
    <name type="scientific">Paraburkholderia ribeironis</name>
    <dbReference type="NCBI Taxonomy" id="1247936"/>
    <lineage>
        <taxon>Bacteria</taxon>
        <taxon>Pseudomonadati</taxon>
        <taxon>Pseudomonadota</taxon>
        <taxon>Betaproteobacteria</taxon>
        <taxon>Burkholderiales</taxon>
        <taxon>Burkholderiaceae</taxon>
        <taxon>Paraburkholderia</taxon>
    </lineage>
</organism>
<dbReference type="Gene3D" id="3.40.50.11780">
    <property type="match status" value="1"/>
</dbReference>
<proteinExistence type="inferred from homology"/>
<dbReference type="OrthoDB" id="9767864at2"/>
<protein>
    <submittedName>
        <fullName evidence="4">Tail sheath protein</fullName>
    </submittedName>
</protein>
<feature type="domain" description="Tail sheath protein subtilisin-like" evidence="2">
    <location>
        <begin position="153"/>
        <end position="306"/>
    </location>
</feature>
<dbReference type="InterPro" id="IPR035089">
    <property type="entry name" value="Phage_sheath_subtilisin"/>
</dbReference>
<evidence type="ECO:0000313" key="4">
    <source>
        <dbReference type="EMBL" id="SIT43334.1"/>
    </source>
</evidence>
<dbReference type="InterPro" id="IPR052042">
    <property type="entry name" value="Tail_sheath_structural"/>
</dbReference>
<dbReference type="STRING" id="1247936.BN2475_420059"/>
<dbReference type="InterPro" id="IPR020287">
    <property type="entry name" value="Tail_sheath_C"/>
</dbReference>
<accession>A0A1N7S7J2</accession>
<dbReference type="Pfam" id="PF04984">
    <property type="entry name" value="Phage_sheath_1"/>
    <property type="match status" value="1"/>
</dbReference>
<evidence type="ECO:0000259" key="3">
    <source>
        <dbReference type="Pfam" id="PF17482"/>
    </source>
</evidence>
<feature type="domain" description="Tail sheath protein C-terminal" evidence="3">
    <location>
        <begin position="309"/>
        <end position="413"/>
    </location>
</feature>
<dbReference type="Pfam" id="PF17482">
    <property type="entry name" value="Phage_sheath_1C"/>
    <property type="match status" value="1"/>
</dbReference>